<gene>
    <name evidence="3" type="ORF">V8G58_07645</name>
</gene>
<dbReference type="PANTHER" id="PTHR12835:SF5">
    <property type="entry name" value="BIOTIN--PROTEIN LIGASE"/>
    <property type="match status" value="1"/>
</dbReference>
<dbReference type="EC" id="6.3.4.15" evidence="3"/>
<dbReference type="CDD" id="cd16442">
    <property type="entry name" value="BPL"/>
    <property type="match status" value="1"/>
</dbReference>
<evidence type="ECO:0000256" key="1">
    <source>
        <dbReference type="ARBA" id="ARBA00022598"/>
    </source>
</evidence>
<evidence type="ECO:0000313" key="4">
    <source>
        <dbReference type="Proteomes" id="UP001610100"/>
    </source>
</evidence>
<proteinExistence type="predicted"/>
<keyword evidence="4" id="KW-1185">Reference proteome</keyword>
<dbReference type="InterPro" id="IPR004143">
    <property type="entry name" value="BPL_LPL_catalytic"/>
</dbReference>
<dbReference type="Pfam" id="PF03099">
    <property type="entry name" value="BPL_LplA_LipB"/>
    <property type="match status" value="1"/>
</dbReference>
<dbReference type="PANTHER" id="PTHR12835">
    <property type="entry name" value="BIOTIN PROTEIN LIGASE"/>
    <property type="match status" value="1"/>
</dbReference>
<dbReference type="EMBL" id="JBAWKB010000002">
    <property type="protein sequence ID" value="MFH6771806.1"/>
    <property type="molecule type" value="Genomic_DNA"/>
</dbReference>
<dbReference type="GO" id="GO:0004077">
    <property type="term" value="F:biotin--[biotin carboxyl-carrier protein] ligase activity"/>
    <property type="evidence" value="ECO:0007669"/>
    <property type="project" value="UniProtKB-EC"/>
</dbReference>
<dbReference type="PROSITE" id="PS51733">
    <property type="entry name" value="BPL_LPL_CATALYTIC"/>
    <property type="match status" value="1"/>
</dbReference>
<keyword evidence="1 3" id="KW-0436">Ligase</keyword>
<reference evidence="3 4" key="1">
    <citation type="submission" date="2024-02" db="EMBL/GenBank/DDBJ databases">
        <title>A Gaetbulibacter species isolated from tidal flats and genomic insights of their niches.</title>
        <authorList>
            <person name="Ye Y."/>
        </authorList>
    </citation>
    <scope>NUCLEOTIDE SEQUENCE [LARGE SCALE GENOMIC DNA]</scope>
    <source>
        <strain evidence="3 4">KYW382</strain>
    </source>
</reference>
<dbReference type="InterPro" id="IPR045864">
    <property type="entry name" value="aa-tRNA-synth_II/BPL/LPL"/>
</dbReference>
<dbReference type="Gene3D" id="3.30.930.10">
    <property type="entry name" value="Bira Bifunctional Protein, Domain 2"/>
    <property type="match status" value="1"/>
</dbReference>
<organism evidence="3 4">
    <name type="scientific">Gaetbulibacter aestuarii</name>
    <dbReference type="NCBI Taxonomy" id="1502358"/>
    <lineage>
        <taxon>Bacteria</taxon>
        <taxon>Pseudomonadati</taxon>
        <taxon>Bacteroidota</taxon>
        <taxon>Flavobacteriia</taxon>
        <taxon>Flavobacteriales</taxon>
        <taxon>Flavobacteriaceae</taxon>
        <taxon>Gaetbulibacter</taxon>
    </lineage>
</organism>
<comment type="caution">
    <text evidence="3">The sequence shown here is derived from an EMBL/GenBank/DDBJ whole genome shotgun (WGS) entry which is preliminary data.</text>
</comment>
<accession>A0ABW7MY98</accession>
<dbReference type="RefSeq" id="WP_344740995.1">
    <property type="nucleotide sequence ID" value="NZ_BAABAY010000002.1"/>
</dbReference>
<feature type="domain" description="BPL/LPL catalytic" evidence="2">
    <location>
        <begin position="1"/>
        <end position="177"/>
    </location>
</feature>
<name>A0ABW7MY98_9FLAO</name>
<evidence type="ECO:0000259" key="2">
    <source>
        <dbReference type="PROSITE" id="PS51733"/>
    </source>
</evidence>
<dbReference type="Proteomes" id="UP001610100">
    <property type="component" value="Unassembled WGS sequence"/>
</dbReference>
<sequence>MLIIKLDAIPSTNSYLRMLSSEKRLKDYTVVQTTNQTEGRGQRGTSWYSEPGKNLALSVFKDVSGISLKQSFLISIVTSLAVLRCLKTFGIPKLKIKWPNDILAENKKICGILIENVIQQHQYKGSIIGIGLNVNQITFNNLPQASSLKSITGRNFNFDELTNGILKELKKGFKNLEKGKIDDLKLDYEEHLFRINKPSTFKDAEGNMFSGYIKNVSDSGALQVLLEDGIVRAFDLKALTLMY</sequence>
<dbReference type="InterPro" id="IPR004408">
    <property type="entry name" value="Biotin_CoA_COase_ligase"/>
</dbReference>
<evidence type="ECO:0000313" key="3">
    <source>
        <dbReference type="EMBL" id="MFH6771806.1"/>
    </source>
</evidence>
<dbReference type="NCBIfam" id="TIGR00121">
    <property type="entry name" value="birA_ligase"/>
    <property type="match status" value="1"/>
</dbReference>
<dbReference type="SUPFAM" id="SSF55681">
    <property type="entry name" value="Class II aaRS and biotin synthetases"/>
    <property type="match status" value="1"/>
</dbReference>
<protein>
    <submittedName>
        <fullName evidence="3">Biotin--[acetyl-CoA-carboxylase] ligase</fullName>
        <ecNumber evidence="3">6.3.4.15</ecNumber>
    </submittedName>
</protein>